<comment type="caution">
    <text evidence="2">The sequence shown here is derived from an EMBL/GenBank/DDBJ whole genome shotgun (WGS) entry which is preliminary data.</text>
</comment>
<evidence type="ECO:0000313" key="2">
    <source>
        <dbReference type="EMBL" id="KAF6752732.1"/>
    </source>
</evidence>
<dbReference type="InterPro" id="IPR005135">
    <property type="entry name" value="Endo/exonuclease/phosphatase"/>
</dbReference>
<sequence length="286" mass="32279">MRARRIGVLVVQETHLTGTMAASLNTLYDKSAILVSSINHFNTNSGGVAVLINRREVPCTRDQVTTHEIVPGRALSVSFPWRGDERRVTVLGVYAPNDAIQNANFWTMLKTRYDARNNPAPSPDFLAGDFNLVESCRDREPSREDARNAVSALGAFLEGRRLIDGWRREYPQRREYTWKAAPGAAVAARSRLDRIYVKEDLYHATRDWNILVDQPLVTDHELVVATLYDLGAPHIGKGRWEIPAFLLRNDKYLEAVEKMCTDTLQLIQDPMACLAEHLSHLVEPTS</sequence>
<dbReference type="GO" id="GO:0004519">
    <property type="term" value="F:endonuclease activity"/>
    <property type="evidence" value="ECO:0007669"/>
    <property type="project" value="UniProtKB-KW"/>
</dbReference>
<dbReference type="SUPFAM" id="SSF56219">
    <property type="entry name" value="DNase I-like"/>
    <property type="match status" value="1"/>
</dbReference>
<keyword evidence="3" id="KW-1185">Reference proteome</keyword>
<gene>
    <name evidence="2" type="ORF">DFP72DRAFT_814759</name>
</gene>
<keyword evidence="2" id="KW-0540">Nuclease</keyword>
<dbReference type="Proteomes" id="UP000521943">
    <property type="component" value="Unassembled WGS sequence"/>
</dbReference>
<keyword evidence="2" id="KW-0255">Endonuclease</keyword>
<organism evidence="2 3">
    <name type="scientific">Ephemerocybe angulata</name>
    <dbReference type="NCBI Taxonomy" id="980116"/>
    <lineage>
        <taxon>Eukaryota</taxon>
        <taxon>Fungi</taxon>
        <taxon>Dikarya</taxon>
        <taxon>Basidiomycota</taxon>
        <taxon>Agaricomycotina</taxon>
        <taxon>Agaricomycetes</taxon>
        <taxon>Agaricomycetidae</taxon>
        <taxon>Agaricales</taxon>
        <taxon>Agaricineae</taxon>
        <taxon>Psathyrellaceae</taxon>
        <taxon>Ephemerocybe</taxon>
    </lineage>
</organism>
<keyword evidence="2" id="KW-0269">Exonuclease</keyword>
<evidence type="ECO:0000313" key="3">
    <source>
        <dbReference type="Proteomes" id="UP000521943"/>
    </source>
</evidence>
<dbReference type="InterPro" id="IPR036691">
    <property type="entry name" value="Endo/exonu/phosph_ase_sf"/>
</dbReference>
<dbReference type="OrthoDB" id="416119at2759"/>
<name>A0A8H6M628_9AGAR</name>
<proteinExistence type="predicted"/>
<dbReference type="EMBL" id="JACGCI010000042">
    <property type="protein sequence ID" value="KAF6752732.1"/>
    <property type="molecule type" value="Genomic_DNA"/>
</dbReference>
<dbReference type="GO" id="GO:0004527">
    <property type="term" value="F:exonuclease activity"/>
    <property type="evidence" value="ECO:0007669"/>
    <property type="project" value="UniProtKB-KW"/>
</dbReference>
<protein>
    <submittedName>
        <fullName evidence="2">Endonuclease/exonuclease/phosphatase</fullName>
    </submittedName>
</protein>
<dbReference type="Gene3D" id="3.60.10.10">
    <property type="entry name" value="Endonuclease/exonuclease/phosphatase"/>
    <property type="match status" value="1"/>
</dbReference>
<feature type="domain" description="Endonuclease/exonuclease/phosphatase" evidence="1">
    <location>
        <begin position="8"/>
        <end position="220"/>
    </location>
</feature>
<accession>A0A8H6M628</accession>
<dbReference type="AlphaFoldDB" id="A0A8H6M628"/>
<evidence type="ECO:0000259" key="1">
    <source>
        <dbReference type="Pfam" id="PF03372"/>
    </source>
</evidence>
<keyword evidence="2" id="KW-0378">Hydrolase</keyword>
<reference evidence="2 3" key="1">
    <citation type="submission" date="2020-07" db="EMBL/GenBank/DDBJ databases">
        <title>Comparative genomics of pyrophilous fungi reveals a link between fire events and developmental genes.</title>
        <authorList>
            <consortium name="DOE Joint Genome Institute"/>
            <person name="Steindorff A.S."/>
            <person name="Carver A."/>
            <person name="Calhoun S."/>
            <person name="Stillman K."/>
            <person name="Liu H."/>
            <person name="Lipzen A."/>
            <person name="Pangilinan J."/>
            <person name="Labutti K."/>
            <person name="Bruns T.D."/>
            <person name="Grigoriev I.V."/>
        </authorList>
    </citation>
    <scope>NUCLEOTIDE SEQUENCE [LARGE SCALE GENOMIC DNA]</scope>
    <source>
        <strain evidence="2 3">CBS 144469</strain>
    </source>
</reference>
<dbReference type="Pfam" id="PF03372">
    <property type="entry name" value="Exo_endo_phos"/>
    <property type="match status" value="1"/>
</dbReference>